<evidence type="ECO:0000256" key="4">
    <source>
        <dbReference type="ARBA" id="ARBA00022490"/>
    </source>
</evidence>
<comment type="similarity">
    <text evidence="3">Belongs to the eukaryotic ribosomal protein eL14 family.</text>
</comment>
<dbReference type="GO" id="GO:0022625">
    <property type="term" value="C:cytosolic large ribosomal subunit"/>
    <property type="evidence" value="ECO:0007669"/>
    <property type="project" value="TreeGrafter"/>
</dbReference>
<dbReference type="OrthoDB" id="1875589at2759"/>
<keyword evidence="4" id="KW-0963">Cytoplasm</keyword>
<dbReference type="InterPro" id="IPR008991">
    <property type="entry name" value="Translation_prot_SH3-like_sf"/>
</dbReference>
<dbReference type="InterPro" id="IPR039660">
    <property type="entry name" value="Ribosomal_eL14"/>
</dbReference>
<name>A0A4S2N8Y7_9PEZI</name>
<evidence type="ECO:0000313" key="10">
    <source>
        <dbReference type="Proteomes" id="UP000298138"/>
    </source>
</evidence>
<comment type="function">
    <text evidence="1">Component of the ribosome, a large ribonucleoprotein complex responsible for the synthesis of proteins in the cell. The small ribosomal subunit (SSU) binds messenger RNAs (mRNAs) and translates the encoded message by selecting cognate aminoacyl-transfer RNA (tRNA) molecules. The large subunit (LSU) contains the ribosomal catalytic site termed the peptidyl transferase center (PTC), which catalyzes the formation of peptide bonds, thereby polymerizing the amino acids delivered by tRNAs into a polypeptide chain. The nascent polypeptides leave the ribosome through a tunnel in the LSU and interact with protein factors that function in enzymatic processing, targeting, and the membrane insertion of nascent chains at the exit of the ribosomal tunnel.</text>
</comment>
<dbReference type="EMBL" id="ML220112">
    <property type="protein sequence ID" value="TGZ85716.1"/>
    <property type="molecule type" value="Genomic_DNA"/>
</dbReference>
<feature type="domain" description="KOW" evidence="7">
    <location>
        <begin position="16"/>
        <end position="45"/>
    </location>
</feature>
<accession>A0A4S2N8Y7</accession>
<dbReference type="InterPro" id="IPR014722">
    <property type="entry name" value="Rib_uL2_dom2"/>
</dbReference>
<dbReference type="Gene3D" id="2.30.30.30">
    <property type="match status" value="1"/>
</dbReference>
<dbReference type="GO" id="GO:0006412">
    <property type="term" value="P:translation"/>
    <property type="evidence" value="ECO:0007669"/>
    <property type="project" value="InterPro"/>
</dbReference>
<dbReference type="GO" id="GO:0003723">
    <property type="term" value="F:RNA binding"/>
    <property type="evidence" value="ECO:0007669"/>
    <property type="project" value="InterPro"/>
</dbReference>
<evidence type="ECO:0000256" key="1">
    <source>
        <dbReference type="ARBA" id="ARBA00004021"/>
    </source>
</evidence>
<keyword evidence="10" id="KW-1185">Reference proteome</keyword>
<keyword evidence="6" id="KW-0687">Ribonucleoprotein</keyword>
<evidence type="ECO:0000256" key="2">
    <source>
        <dbReference type="ARBA" id="ARBA00004496"/>
    </source>
</evidence>
<dbReference type="InterPro" id="IPR002784">
    <property type="entry name" value="Ribosomal_eL14_dom"/>
</dbReference>
<protein>
    <submittedName>
        <fullName evidence="9">Uncharacterized protein</fullName>
    </submittedName>
</protein>
<evidence type="ECO:0000259" key="8">
    <source>
        <dbReference type="Pfam" id="PF01929"/>
    </source>
</evidence>
<dbReference type="Pfam" id="PF01929">
    <property type="entry name" value="Ribosomal_L14e"/>
    <property type="match status" value="1"/>
</dbReference>
<evidence type="ECO:0000256" key="5">
    <source>
        <dbReference type="ARBA" id="ARBA00022980"/>
    </source>
</evidence>
<dbReference type="GO" id="GO:0003735">
    <property type="term" value="F:structural constituent of ribosome"/>
    <property type="evidence" value="ECO:0007669"/>
    <property type="project" value="InterPro"/>
</dbReference>
<dbReference type="SUPFAM" id="SSF50104">
    <property type="entry name" value="Translation proteins SH3-like domain"/>
    <property type="match status" value="1"/>
</dbReference>
<evidence type="ECO:0000256" key="3">
    <source>
        <dbReference type="ARBA" id="ARBA00006592"/>
    </source>
</evidence>
<dbReference type="InterPro" id="IPR005824">
    <property type="entry name" value="KOW"/>
</dbReference>
<organism evidence="9 10">
    <name type="scientific">Ascodesmis nigricans</name>
    <dbReference type="NCBI Taxonomy" id="341454"/>
    <lineage>
        <taxon>Eukaryota</taxon>
        <taxon>Fungi</taxon>
        <taxon>Dikarya</taxon>
        <taxon>Ascomycota</taxon>
        <taxon>Pezizomycotina</taxon>
        <taxon>Pezizomycetes</taxon>
        <taxon>Pezizales</taxon>
        <taxon>Ascodesmidaceae</taxon>
        <taxon>Ascodesmis</taxon>
    </lineage>
</organism>
<evidence type="ECO:0000313" key="9">
    <source>
        <dbReference type="EMBL" id="TGZ85716.1"/>
    </source>
</evidence>
<reference evidence="9 10" key="1">
    <citation type="submission" date="2019-04" db="EMBL/GenBank/DDBJ databases">
        <title>Comparative genomics and transcriptomics to analyze fruiting body development in filamentous ascomycetes.</title>
        <authorList>
            <consortium name="DOE Joint Genome Institute"/>
            <person name="Lutkenhaus R."/>
            <person name="Traeger S."/>
            <person name="Breuer J."/>
            <person name="Kuo A."/>
            <person name="Lipzen A."/>
            <person name="Pangilinan J."/>
            <person name="Dilworth D."/>
            <person name="Sandor L."/>
            <person name="Poggeler S."/>
            <person name="Barry K."/>
            <person name="Grigoriev I.V."/>
            <person name="Nowrousian M."/>
        </authorList>
    </citation>
    <scope>NUCLEOTIDE SEQUENCE [LARGE SCALE GENOMIC DNA]</scope>
    <source>
        <strain evidence="9 10">CBS 389.68</strain>
    </source>
</reference>
<dbReference type="STRING" id="341454.A0A4S2N8Y7"/>
<dbReference type="GO" id="GO:0042273">
    <property type="term" value="P:ribosomal large subunit biogenesis"/>
    <property type="evidence" value="ECO:0007669"/>
    <property type="project" value="TreeGrafter"/>
</dbReference>
<comment type="subcellular location">
    <subcellularLocation>
        <location evidence="2">Cytoplasm</location>
    </subcellularLocation>
</comment>
<dbReference type="Proteomes" id="UP000298138">
    <property type="component" value="Unassembled WGS sequence"/>
</dbReference>
<dbReference type="FunCoup" id="A0A4S2N8Y7">
    <property type="interactions" value="1059"/>
</dbReference>
<proteinExistence type="inferred from homology"/>
<sequence>MSCEVQTSQWRNVELGRVVLLNNGPSAGKLAAIVEIVDHKRVLIDSPAIPRQAYPLTHVSLTPIVIATLPRGARSGTVAKAWEKAGVEKKWSESAHAKRISSKEKRWGLNDFDRFKVMVLKKQRRFEVKKAIAKAAKTAA</sequence>
<dbReference type="PANTHER" id="PTHR11127:SF2">
    <property type="entry name" value="LARGE RIBOSOMAL SUBUNIT PROTEIN EL14"/>
    <property type="match status" value="1"/>
</dbReference>
<evidence type="ECO:0000256" key="6">
    <source>
        <dbReference type="ARBA" id="ARBA00023274"/>
    </source>
</evidence>
<evidence type="ECO:0000259" key="7">
    <source>
        <dbReference type="Pfam" id="PF00467"/>
    </source>
</evidence>
<dbReference type="PANTHER" id="PTHR11127">
    <property type="entry name" value="60S RIBOSOMAL PROTEIN L14"/>
    <property type="match status" value="1"/>
</dbReference>
<keyword evidence="5" id="KW-0689">Ribosomal protein</keyword>
<dbReference type="CDD" id="cd23702">
    <property type="entry name" value="eL14"/>
    <property type="match status" value="1"/>
</dbReference>
<dbReference type="InParanoid" id="A0A4S2N8Y7"/>
<feature type="domain" description="Large ribosomal subunit protein eL14" evidence="8">
    <location>
        <begin position="50"/>
        <end position="125"/>
    </location>
</feature>
<gene>
    <name evidence="9" type="ORF">EX30DRAFT_327007</name>
</gene>
<dbReference type="Pfam" id="PF00467">
    <property type="entry name" value="KOW"/>
    <property type="match status" value="1"/>
</dbReference>
<dbReference type="AlphaFoldDB" id="A0A4S2N8Y7"/>
<dbReference type="Gene3D" id="6.10.250.2270">
    <property type="match status" value="1"/>
</dbReference>
<dbReference type="FunFam" id="2.30.30.30:FF:000030">
    <property type="entry name" value="60S ribosomal protein L14"/>
    <property type="match status" value="1"/>
</dbReference>